<dbReference type="EMBL" id="HACM01006775">
    <property type="protein sequence ID" value="CRZ07217.1"/>
    <property type="molecule type" value="Transcribed_RNA"/>
</dbReference>
<proteinExistence type="predicted"/>
<sequence length="99" mass="11151">MMRLGFKALWCSVQGISPVSNQWLGGFSEPGHGINLSLSQPRSDCSTFSEGDYVWRMSFDIKLCLGRLVDMGFTNLAPTNYKENRFHLPQLETTSSPFN</sequence>
<dbReference type="EMBL" id="HACM01006785">
    <property type="protein sequence ID" value="CRZ07227.1"/>
    <property type="molecule type" value="Transcribed_RNA"/>
</dbReference>
<reference evidence="1" key="1">
    <citation type="submission" date="2015-04" db="EMBL/GenBank/DDBJ databases">
        <title>The genome sequence of the plant pathogenic Rhizarian Plasmodiophora brassicae reveals insights in its biotrophic life cycle and the origin of chitin synthesis.</title>
        <authorList>
            <person name="Schwelm A."/>
            <person name="Fogelqvist J."/>
            <person name="Knaust A."/>
            <person name="Julke S."/>
            <person name="Lilja T."/>
            <person name="Dhandapani V."/>
            <person name="Bonilla-Rosso G."/>
            <person name="Karlsson M."/>
            <person name="Shevchenko A."/>
            <person name="Choi S.R."/>
            <person name="Kim H.G."/>
            <person name="Park J.Y."/>
            <person name="Lim Y.P."/>
            <person name="Ludwig-Muller J."/>
            <person name="Dixelius C."/>
        </authorList>
    </citation>
    <scope>NUCLEOTIDE SEQUENCE</scope>
    <source>
        <tissue evidence="1">Potato root galls</tissue>
    </source>
</reference>
<dbReference type="EMBL" id="HACM01006779">
    <property type="protein sequence ID" value="CRZ07221.1"/>
    <property type="molecule type" value="Transcribed_RNA"/>
</dbReference>
<accession>A0A0H5QZ09</accession>
<dbReference type="EMBL" id="HACM01006781">
    <property type="protein sequence ID" value="CRZ07223.1"/>
    <property type="molecule type" value="Transcribed_RNA"/>
</dbReference>
<evidence type="ECO:0000313" key="1">
    <source>
        <dbReference type="EMBL" id="CRZ07223.1"/>
    </source>
</evidence>
<organism evidence="1">
    <name type="scientific">Spongospora subterranea</name>
    <dbReference type="NCBI Taxonomy" id="70186"/>
    <lineage>
        <taxon>Eukaryota</taxon>
        <taxon>Sar</taxon>
        <taxon>Rhizaria</taxon>
        <taxon>Endomyxa</taxon>
        <taxon>Phytomyxea</taxon>
        <taxon>Plasmodiophorida</taxon>
        <taxon>Plasmodiophoridae</taxon>
        <taxon>Spongospora</taxon>
    </lineage>
</organism>
<dbReference type="AlphaFoldDB" id="A0A0H5QZ09"/>
<name>A0A0H5QZ09_9EUKA</name>
<protein>
    <submittedName>
        <fullName evidence="1">Uncharacterized protein</fullName>
    </submittedName>
</protein>